<evidence type="ECO:0000256" key="1">
    <source>
        <dbReference type="SAM" id="Phobius"/>
    </source>
</evidence>
<evidence type="ECO:0000256" key="2">
    <source>
        <dbReference type="SAM" id="SignalP"/>
    </source>
</evidence>
<accession>H0HYT2</accession>
<protein>
    <submittedName>
        <fullName evidence="3">Uncharacterized protein</fullName>
    </submittedName>
</protein>
<evidence type="ECO:0000313" key="3">
    <source>
        <dbReference type="EMBL" id="EHK54109.1"/>
    </source>
</evidence>
<sequence length="69" mass="7190">MLEFRKYGLIATVALSAWASSALALGVIPPRPGGDGTISTPAPIAGAGLAWMGIAGVGGYLIYRFRRRK</sequence>
<proteinExistence type="predicted"/>
<organism evidence="3 4">
    <name type="scientific">Mesorhizobium alhagi CCNWXJ12-2</name>
    <dbReference type="NCBI Taxonomy" id="1107882"/>
    <lineage>
        <taxon>Bacteria</taxon>
        <taxon>Pseudomonadati</taxon>
        <taxon>Pseudomonadota</taxon>
        <taxon>Alphaproteobacteria</taxon>
        <taxon>Hyphomicrobiales</taxon>
        <taxon>Phyllobacteriaceae</taxon>
        <taxon>Allomesorhizobium</taxon>
    </lineage>
</organism>
<dbReference type="Proteomes" id="UP000003250">
    <property type="component" value="Unassembled WGS sequence"/>
</dbReference>
<dbReference type="PATRIC" id="fig|1107882.3.peg.5199"/>
<evidence type="ECO:0000313" key="4">
    <source>
        <dbReference type="Proteomes" id="UP000003250"/>
    </source>
</evidence>
<name>H0HYT2_9HYPH</name>
<feature type="signal peptide" evidence="2">
    <location>
        <begin position="1"/>
        <end position="24"/>
    </location>
</feature>
<gene>
    <name evidence="3" type="ORF">MAXJ12_26833</name>
</gene>
<keyword evidence="1" id="KW-0812">Transmembrane</keyword>
<keyword evidence="1" id="KW-1133">Transmembrane helix</keyword>
<keyword evidence="4" id="KW-1185">Reference proteome</keyword>
<feature type="transmembrane region" description="Helical" evidence="1">
    <location>
        <begin position="42"/>
        <end position="63"/>
    </location>
</feature>
<dbReference type="RefSeq" id="WP_008838939.1">
    <property type="nucleotide sequence ID" value="NZ_AHAM01000229.1"/>
</dbReference>
<dbReference type="EMBL" id="AHAM01000229">
    <property type="protein sequence ID" value="EHK54109.1"/>
    <property type="molecule type" value="Genomic_DNA"/>
</dbReference>
<reference evidence="3 4" key="1">
    <citation type="journal article" date="2012" name="J. Bacteriol.">
        <title>Draft Genome Sequence of Mesorhizobium alhagi CCNWXJ12-2T, a Novel Salt-Resistant Species Isolated from the Desert of Northwestern China.</title>
        <authorList>
            <person name="Zhou M."/>
            <person name="Chen W."/>
            <person name="Chen H."/>
            <person name="Wei G."/>
        </authorList>
    </citation>
    <scope>NUCLEOTIDE SEQUENCE [LARGE SCALE GENOMIC DNA]</scope>
    <source>
        <strain evidence="3 4">CCNWXJ12-2</strain>
    </source>
</reference>
<dbReference type="AlphaFoldDB" id="H0HYT2"/>
<keyword evidence="2" id="KW-0732">Signal</keyword>
<keyword evidence="1" id="KW-0472">Membrane</keyword>
<feature type="chain" id="PRO_5003534853" evidence="2">
    <location>
        <begin position="25"/>
        <end position="69"/>
    </location>
</feature>